<feature type="domain" description="L-asparaginase N-terminal" evidence="3">
    <location>
        <begin position="10"/>
        <end position="193"/>
    </location>
</feature>
<name>A0ABV7D7Q4_9PROT</name>
<dbReference type="PANTHER" id="PTHR11707">
    <property type="entry name" value="L-ASPARAGINASE"/>
    <property type="match status" value="1"/>
</dbReference>
<dbReference type="PANTHER" id="PTHR11707:SF28">
    <property type="entry name" value="60 KDA LYSOPHOSPHOLIPASE"/>
    <property type="match status" value="1"/>
</dbReference>
<reference evidence="6" key="1">
    <citation type="journal article" date="2019" name="Int. J. Syst. Evol. Microbiol.">
        <title>The Global Catalogue of Microorganisms (GCM) 10K type strain sequencing project: providing services to taxonomists for standard genome sequencing and annotation.</title>
        <authorList>
            <consortium name="The Broad Institute Genomics Platform"/>
            <consortium name="The Broad Institute Genome Sequencing Center for Infectious Disease"/>
            <person name="Wu L."/>
            <person name="Ma J."/>
        </authorList>
    </citation>
    <scope>NUCLEOTIDE SEQUENCE [LARGE SCALE GENOMIC DNA]</scope>
    <source>
        <strain evidence="6">KCTC 62164</strain>
    </source>
</reference>
<dbReference type="PIRSF" id="PIRSF001220">
    <property type="entry name" value="L-ASNase_gatD"/>
    <property type="match status" value="1"/>
</dbReference>
<dbReference type="PRINTS" id="PR00139">
    <property type="entry name" value="ASNGLNASE"/>
</dbReference>
<keyword evidence="2" id="KW-0378">Hydrolase</keyword>
<dbReference type="InterPro" id="IPR027473">
    <property type="entry name" value="L-asparaginase_C"/>
</dbReference>
<dbReference type="Gene3D" id="3.40.50.40">
    <property type="match status" value="1"/>
</dbReference>
<dbReference type="InterPro" id="IPR006034">
    <property type="entry name" value="Asparaginase/glutaminase-like"/>
</dbReference>
<evidence type="ECO:0000313" key="5">
    <source>
        <dbReference type="EMBL" id="MFC3053017.1"/>
    </source>
</evidence>
<proteinExistence type="inferred from homology"/>
<protein>
    <submittedName>
        <fullName evidence="5">Asparaginase</fullName>
    </submittedName>
</protein>
<dbReference type="Pfam" id="PF17763">
    <property type="entry name" value="Asparaginase_C"/>
    <property type="match status" value="1"/>
</dbReference>
<feature type="domain" description="Asparaginase/glutaminase C-terminal" evidence="4">
    <location>
        <begin position="216"/>
        <end position="329"/>
    </location>
</feature>
<dbReference type="EMBL" id="JBHRSL010000010">
    <property type="protein sequence ID" value="MFC3053017.1"/>
    <property type="molecule type" value="Genomic_DNA"/>
</dbReference>
<dbReference type="SMART" id="SM00870">
    <property type="entry name" value="Asparaginase"/>
    <property type="match status" value="1"/>
</dbReference>
<evidence type="ECO:0000256" key="1">
    <source>
        <dbReference type="ARBA" id="ARBA00010518"/>
    </source>
</evidence>
<accession>A0ABV7D7Q4</accession>
<dbReference type="InterPro" id="IPR037152">
    <property type="entry name" value="L-asparaginase_N_sf"/>
</dbReference>
<dbReference type="Pfam" id="PF00710">
    <property type="entry name" value="Asparaginase"/>
    <property type="match status" value="1"/>
</dbReference>
<dbReference type="Gene3D" id="3.40.50.1170">
    <property type="entry name" value="L-asparaginase, N-terminal domain"/>
    <property type="match status" value="1"/>
</dbReference>
<dbReference type="SUPFAM" id="SSF53774">
    <property type="entry name" value="Glutaminase/Asparaginase"/>
    <property type="match status" value="1"/>
</dbReference>
<dbReference type="InterPro" id="IPR040919">
    <property type="entry name" value="Asparaginase_C"/>
</dbReference>
<evidence type="ECO:0000313" key="6">
    <source>
        <dbReference type="Proteomes" id="UP001595444"/>
    </source>
</evidence>
<dbReference type="InterPro" id="IPR004550">
    <property type="entry name" value="AsnASE_II"/>
</dbReference>
<dbReference type="InterPro" id="IPR027474">
    <property type="entry name" value="L-asparaginase_N"/>
</dbReference>
<keyword evidence="6" id="KW-1185">Reference proteome</keyword>
<sequence>MTNSKQLPQVAMLALGGTIAMMPDAAGGVTPKLTGEAILQMVPEAAAVADIQAHSFRQIASAHLTLADLIDVASEINRLIATGVNGIVITQGTDTIEETAFALDVLLDCAVPVVVTGAMRSPSQPGADGPANLLASIRVAASDQAREKGVLVTFNDVIHAARFVSKRHTSSTAAFQSPYLGPLGGIVEGKVRIPFALSPKPLVGLHRISDIPVPEVALLSTWIGDDGKMVTATIAAGYKGLVIEGVGGGHVTPAVAAALEQAAKTMPVIMASRTGAGEVLQNTYGFVGSEIDLANRGLLFAGTLSGAKARLLLVLLLMYSIESRAELQRYIDRWAE</sequence>
<gene>
    <name evidence="5" type="ORF">ACFOKA_13965</name>
</gene>
<dbReference type="CDD" id="cd08964">
    <property type="entry name" value="L-asparaginase_II"/>
    <property type="match status" value="1"/>
</dbReference>
<dbReference type="PROSITE" id="PS51732">
    <property type="entry name" value="ASN_GLN_ASE_3"/>
    <property type="match status" value="1"/>
</dbReference>
<dbReference type="InterPro" id="IPR036152">
    <property type="entry name" value="Asp/glu_Ase-like_sf"/>
</dbReference>
<evidence type="ECO:0000259" key="3">
    <source>
        <dbReference type="Pfam" id="PF00710"/>
    </source>
</evidence>
<dbReference type="Proteomes" id="UP001595444">
    <property type="component" value="Unassembled WGS sequence"/>
</dbReference>
<dbReference type="PIRSF" id="PIRSF500176">
    <property type="entry name" value="L_ASNase"/>
    <property type="match status" value="1"/>
</dbReference>
<evidence type="ECO:0000259" key="4">
    <source>
        <dbReference type="Pfam" id="PF17763"/>
    </source>
</evidence>
<comment type="caution">
    <text evidence="5">The sequence shown here is derived from an EMBL/GenBank/DDBJ whole genome shotgun (WGS) entry which is preliminary data.</text>
</comment>
<dbReference type="RefSeq" id="WP_194213292.1">
    <property type="nucleotide sequence ID" value="NZ_CP061205.1"/>
</dbReference>
<comment type="similarity">
    <text evidence="1">Belongs to the asparaginase 1 family.</text>
</comment>
<dbReference type="SFLD" id="SFLDS00057">
    <property type="entry name" value="Glutaminase/Asparaginase"/>
    <property type="match status" value="1"/>
</dbReference>
<evidence type="ECO:0000256" key="2">
    <source>
        <dbReference type="ARBA" id="ARBA00022801"/>
    </source>
</evidence>
<organism evidence="5 6">
    <name type="scientific">Kordiimonas pumila</name>
    <dbReference type="NCBI Taxonomy" id="2161677"/>
    <lineage>
        <taxon>Bacteria</taxon>
        <taxon>Pseudomonadati</taxon>
        <taxon>Pseudomonadota</taxon>
        <taxon>Alphaproteobacteria</taxon>
        <taxon>Kordiimonadales</taxon>
        <taxon>Kordiimonadaceae</taxon>
        <taxon>Kordiimonas</taxon>
    </lineage>
</organism>